<keyword evidence="2" id="KW-1185">Reference proteome</keyword>
<dbReference type="Proteomes" id="UP000463939">
    <property type="component" value="Chromosome"/>
</dbReference>
<dbReference type="AlphaFoldDB" id="A0A809RKZ0"/>
<accession>A0A809RKZ0</accession>
<evidence type="ECO:0000313" key="1">
    <source>
        <dbReference type="EMBL" id="BBP01474.1"/>
    </source>
</evidence>
<sequence>MNAPSSPDQDEYIAQYIIVEEKYIERLVVVLTFFNLENTSMYASVGRTSGHVQHIETTSRMQS</sequence>
<reference evidence="2" key="1">
    <citation type="submission" date="2019-11" db="EMBL/GenBank/DDBJ databases">
        <title>Isolation and characterization of a novel species in the genus Sulfuriferula.</title>
        <authorList>
            <person name="Mochizuki J."/>
            <person name="Kojima H."/>
            <person name="Fukui M."/>
        </authorList>
    </citation>
    <scope>NUCLEOTIDE SEQUENCE [LARGE SCALE GENOMIC DNA]</scope>
    <source>
        <strain evidence="2">SGTM</strain>
    </source>
</reference>
<protein>
    <submittedName>
        <fullName evidence="1">Uncharacterized protein</fullName>
    </submittedName>
</protein>
<proteinExistence type="predicted"/>
<dbReference type="KEGG" id="sniv:SFSGTM_21820"/>
<dbReference type="EMBL" id="AP021881">
    <property type="protein sequence ID" value="BBP01474.1"/>
    <property type="molecule type" value="Genomic_DNA"/>
</dbReference>
<evidence type="ECO:0000313" key="2">
    <source>
        <dbReference type="Proteomes" id="UP000463939"/>
    </source>
</evidence>
<organism evidence="1 2">
    <name type="scientific">Sulfuriferula nivalis</name>
    <dbReference type="NCBI Taxonomy" id="2675298"/>
    <lineage>
        <taxon>Bacteria</taxon>
        <taxon>Pseudomonadati</taxon>
        <taxon>Pseudomonadota</taxon>
        <taxon>Betaproteobacteria</taxon>
        <taxon>Nitrosomonadales</taxon>
        <taxon>Sulfuricellaceae</taxon>
        <taxon>Sulfuriferula</taxon>
    </lineage>
</organism>
<gene>
    <name evidence="1" type="ORF">SFSGTM_21820</name>
</gene>
<name>A0A809RKZ0_9PROT</name>